<proteinExistence type="predicted"/>
<dbReference type="EMBL" id="LT607413">
    <property type="protein sequence ID" value="SCF25623.1"/>
    <property type="molecule type" value="Genomic_DNA"/>
</dbReference>
<dbReference type="SUPFAM" id="SSF53448">
    <property type="entry name" value="Nucleotide-diphospho-sugar transferases"/>
    <property type="match status" value="1"/>
</dbReference>
<evidence type="ECO:0008006" key="3">
    <source>
        <dbReference type="Google" id="ProtNLM"/>
    </source>
</evidence>
<dbReference type="InterPro" id="IPR029044">
    <property type="entry name" value="Nucleotide-diphossugar_trans"/>
</dbReference>
<evidence type="ECO:0000313" key="1">
    <source>
        <dbReference type="EMBL" id="SCF25623.1"/>
    </source>
</evidence>
<dbReference type="RefSeq" id="WP_197701597.1">
    <property type="nucleotide sequence ID" value="NZ_LT607413.1"/>
</dbReference>
<accession>A0A1C4YY08</accession>
<dbReference type="Pfam" id="PF09837">
    <property type="entry name" value="DUF2064"/>
    <property type="match status" value="1"/>
</dbReference>
<dbReference type="PANTHER" id="PTHR36529:SF1">
    <property type="entry name" value="GLYCOSYLTRANSFERASE"/>
    <property type="match status" value="1"/>
</dbReference>
<sequence>MTVLLVVAKAPVPGMVKTRLCPPATPRQAARLAAAALRDTLDAVRDTPGVTPVLALSGNLADAEDGAELTAALATWSVLPQRGTDLADRLAHAHLDVAEAFPDRRVVQIGMDTPQLTPTRLAAAVRRLANADAVLGPADDGGWWALGLRDPRQAAVLRGVPMSTPETGRSTWSALAGRGLRAVPLPPLRDVDDWSDARVVAAAAPDGRFARQVAAVRRALVVRA</sequence>
<evidence type="ECO:0000313" key="2">
    <source>
        <dbReference type="Proteomes" id="UP000198253"/>
    </source>
</evidence>
<dbReference type="Proteomes" id="UP000198253">
    <property type="component" value="Chromosome I"/>
</dbReference>
<name>A0A1C4YY08_MICEC</name>
<dbReference type="AlphaFoldDB" id="A0A1C4YY08"/>
<dbReference type="InParanoid" id="A0A1C4YY08"/>
<dbReference type="PANTHER" id="PTHR36529">
    <property type="entry name" value="SLL1095 PROTEIN"/>
    <property type="match status" value="1"/>
</dbReference>
<dbReference type="InterPro" id="IPR018641">
    <property type="entry name" value="Trfase_1_rSAM/seldom-assoc"/>
</dbReference>
<keyword evidence="2" id="KW-1185">Reference proteome</keyword>
<reference evidence="2" key="1">
    <citation type="submission" date="2016-06" db="EMBL/GenBank/DDBJ databases">
        <authorList>
            <person name="Varghese N."/>
            <person name="Submissions Spin"/>
        </authorList>
    </citation>
    <scope>NUCLEOTIDE SEQUENCE [LARGE SCALE GENOMIC DNA]</scope>
    <source>
        <strain evidence="2">DSM 43816</strain>
    </source>
</reference>
<organism evidence="1 2">
    <name type="scientific">Micromonospora echinospora</name>
    <name type="common">Micromonospora purpurea</name>
    <dbReference type="NCBI Taxonomy" id="1877"/>
    <lineage>
        <taxon>Bacteria</taxon>
        <taxon>Bacillati</taxon>
        <taxon>Actinomycetota</taxon>
        <taxon>Actinomycetes</taxon>
        <taxon>Micromonosporales</taxon>
        <taxon>Micromonosporaceae</taxon>
        <taxon>Micromonospora</taxon>
    </lineage>
</organism>
<protein>
    <recommendedName>
        <fullName evidence="3">Glycosyltransferase A (GT-A) superfamily protein (DUF2064 family)</fullName>
    </recommendedName>
</protein>
<gene>
    <name evidence="1" type="ORF">GA0070618_4534</name>
</gene>
<dbReference type="Gene3D" id="3.90.550.10">
    <property type="entry name" value="Spore Coat Polysaccharide Biosynthesis Protein SpsA, Chain A"/>
    <property type="match status" value="1"/>
</dbReference>